<keyword evidence="1" id="KW-0694">RNA-binding</keyword>
<evidence type="ECO:0000313" key="3">
    <source>
        <dbReference type="Proteomes" id="UP000887574"/>
    </source>
</evidence>
<evidence type="ECO:0000259" key="2">
    <source>
        <dbReference type="PROSITE" id="PS51522"/>
    </source>
</evidence>
<evidence type="ECO:0000313" key="4">
    <source>
        <dbReference type="WBParaSite" id="jg13047"/>
    </source>
</evidence>
<organism evidence="3 4">
    <name type="scientific">Ditylenchus dipsaci</name>
    <dbReference type="NCBI Taxonomy" id="166011"/>
    <lineage>
        <taxon>Eukaryota</taxon>
        <taxon>Metazoa</taxon>
        <taxon>Ecdysozoa</taxon>
        <taxon>Nematoda</taxon>
        <taxon>Chromadorea</taxon>
        <taxon>Rhabditida</taxon>
        <taxon>Tylenchina</taxon>
        <taxon>Tylenchomorpha</taxon>
        <taxon>Sphaerularioidea</taxon>
        <taxon>Anguinidae</taxon>
        <taxon>Anguininae</taxon>
        <taxon>Ditylenchus</taxon>
    </lineage>
</organism>
<feature type="domain" description="Nanos-type" evidence="2">
    <location>
        <begin position="25"/>
        <end position="80"/>
    </location>
</feature>
<dbReference type="PROSITE" id="PS51522">
    <property type="entry name" value="ZF_NANOS"/>
    <property type="match status" value="1"/>
</dbReference>
<dbReference type="WBParaSite" id="jg13047">
    <property type="protein sequence ID" value="jg13047"/>
    <property type="gene ID" value="jg13047"/>
</dbReference>
<dbReference type="AlphaFoldDB" id="A0A915CWC5"/>
<protein>
    <submittedName>
        <fullName evidence="4">Nanos-type domain-containing protein</fullName>
    </submittedName>
</protein>
<keyword evidence="1" id="KW-0810">Translation regulation</keyword>
<dbReference type="InterPro" id="IPR024161">
    <property type="entry name" value="Znf_nanos-typ"/>
</dbReference>
<dbReference type="Pfam" id="PF05741">
    <property type="entry name" value="zf-nanos"/>
    <property type="match status" value="1"/>
</dbReference>
<keyword evidence="1" id="KW-0863">Zinc-finger</keyword>
<keyword evidence="1" id="KW-0479">Metal-binding</keyword>
<reference evidence="4" key="1">
    <citation type="submission" date="2022-11" db="UniProtKB">
        <authorList>
            <consortium name="WormBaseParasite"/>
        </authorList>
    </citation>
    <scope>IDENTIFICATION</scope>
</reference>
<keyword evidence="3" id="KW-1185">Reference proteome</keyword>
<sequence length="88" mass="9367">MHGREFPIQVLKLNQFAGSQTSIAKCSVVKANVAPCSVVLQSQCFGQEAGNVVCPNLQQMICSLCFATGSDAHLVEKCPALVMPLVQC</sequence>
<dbReference type="GO" id="GO:0003723">
    <property type="term" value="F:RNA binding"/>
    <property type="evidence" value="ECO:0007669"/>
    <property type="project" value="UniProtKB-UniRule"/>
</dbReference>
<name>A0A915CWC5_9BILA</name>
<proteinExistence type="inferred from homology"/>
<evidence type="ECO:0000256" key="1">
    <source>
        <dbReference type="PROSITE-ProRule" id="PRU00855"/>
    </source>
</evidence>
<dbReference type="InterPro" id="IPR038129">
    <property type="entry name" value="Nanos_sf"/>
</dbReference>
<dbReference type="Proteomes" id="UP000887574">
    <property type="component" value="Unplaced"/>
</dbReference>
<dbReference type="Gene3D" id="4.10.60.30">
    <property type="entry name" value="Nanos, RNA-binding domain"/>
    <property type="match status" value="1"/>
</dbReference>
<accession>A0A915CWC5</accession>
<comment type="similarity">
    <text evidence="1">Belongs to the nanos family.</text>
</comment>
<keyword evidence="1" id="KW-0862">Zinc</keyword>
<dbReference type="GO" id="GO:0006417">
    <property type="term" value="P:regulation of translation"/>
    <property type="evidence" value="ECO:0007669"/>
    <property type="project" value="UniProtKB-UniRule"/>
</dbReference>
<dbReference type="GO" id="GO:0008270">
    <property type="term" value="F:zinc ion binding"/>
    <property type="evidence" value="ECO:0007669"/>
    <property type="project" value="UniProtKB-KW"/>
</dbReference>